<proteinExistence type="predicted"/>
<evidence type="ECO:0000256" key="1">
    <source>
        <dbReference type="ARBA" id="ARBA00004202"/>
    </source>
</evidence>
<reference evidence="7" key="1">
    <citation type="submission" date="2020-01" db="EMBL/GenBank/DDBJ databases">
        <title>Insect and environment-associated Actinomycetes.</title>
        <authorList>
            <person name="Currrie C."/>
            <person name="Chevrette M."/>
            <person name="Carlson C."/>
            <person name="Stubbendieck R."/>
            <person name="Wendt-Pienkowski E."/>
        </authorList>
    </citation>
    <scope>NUCLEOTIDE SEQUENCE</scope>
    <source>
        <strain evidence="7">SID7499</strain>
    </source>
</reference>
<dbReference type="GO" id="GO:0005524">
    <property type="term" value="F:ATP binding"/>
    <property type="evidence" value="ECO:0007669"/>
    <property type="project" value="UniProtKB-KW"/>
</dbReference>
<dbReference type="EMBL" id="JAAGMN010008397">
    <property type="protein sequence ID" value="NEE20074.1"/>
    <property type="molecule type" value="Genomic_DNA"/>
</dbReference>
<dbReference type="Pfam" id="PF00005">
    <property type="entry name" value="ABC_tran"/>
    <property type="match status" value="1"/>
</dbReference>
<dbReference type="PANTHER" id="PTHR42711:SF19">
    <property type="entry name" value="DOXORUBICIN RESISTANCE ATP-BINDING PROTEIN DRRA"/>
    <property type="match status" value="1"/>
</dbReference>
<dbReference type="GO" id="GO:0016887">
    <property type="term" value="F:ATP hydrolysis activity"/>
    <property type="evidence" value="ECO:0007669"/>
    <property type="project" value="InterPro"/>
</dbReference>
<organism evidence="7">
    <name type="scientific">Streptomyces sp. SID7499</name>
    <dbReference type="NCBI Taxonomy" id="2706086"/>
    <lineage>
        <taxon>Bacteria</taxon>
        <taxon>Bacillati</taxon>
        <taxon>Actinomycetota</taxon>
        <taxon>Actinomycetes</taxon>
        <taxon>Kitasatosporales</taxon>
        <taxon>Streptomycetaceae</taxon>
        <taxon>Streptomyces</taxon>
    </lineage>
</organism>
<feature type="domain" description="ABC transporter" evidence="6">
    <location>
        <begin position="7"/>
        <end position="81"/>
    </location>
</feature>
<sequence>TVAGFDVRRQSKEVRRRIGLTGQYAAVDERLTGRENLRLIGTLYHLGKTATRARADELLELLDLTDAANRAVKTYSGGMRR</sequence>
<keyword evidence="3" id="KW-0547">Nucleotide-binding</keyword>
<dbReference type="AlphaFoldDB" id="A0A6G3XQZ1"/>
<dbReference type="GO" id="GO:0005886">
    <property type="term" value="C:plasma membrane"/>
    <property type="evidence" value="ECO:0007669"/>
    <property type="project" value="UniProtKB-SubCell"/>
</dbReference>
<dbReference type="InterPro" id="IPR027417">
    <property type="entry name" value="P-loop_NTPase"/>
</dbReference>
<evidence type="ECO:0000313" key="7">
    <source>
        <dbReference type="EMBL" id="NEE20074.1"/>
    </source>
</evidence>
<keyword evidence="2" id="KW-0813">Transport</keyword>
<dbReference type="InterPro" id="IPR003439">
    <property type="entry name" value="ABC_transporter-like_ATP-bd"/>
</dbReference>
<comment type="caution">
    <text evidence="7">The sequence shown here is derived from an EMBL/GenBank/DDBJ whole genome shotgun (WGS) entry which is preliminary data.</text>
</comment>
<feature type="non-terminal residue" evidence="7">
    <location>
        <position position="1"/>
    </location>
</feature>
<dbReference type="SUPFAM" id="SSF52540">
    <property type="entry name" value="P-loop containing nucleoside triphosphate hydrolases"/>
    <property type="match status" value="1"/>
</dbReference>
<keyword evidence="5" id="KW-0046">Antibiotic resistance</keyword>
<evidence type="ECO:0000259" key="6">
    <source>
        <dbReference type="Pfam" id="PF00005"/>
    </source>
</evidence>
<name>A0A6G3XQZ1_9ACTN</name>
<evidence type="ECO:0000256" key="3">
    <source>
        <dbReference type="ARBA" id="ARBA00022741"/>
    </source>
</evidence>
<evidence type="ECO:0000256" key="4">
    <source>
        <dbReference type="ARBA" id="ARBA00022840"/>
    </source>
</evidence>
<protein>
    <submittedName>
        <fullName evidence="7">Daunorubicin/doxorubicin resistance ABC transporter ATP-binding protein DrrA</fullName>
    </submittedName>
</protein>
<dbReference type="Gene3D" id="3.40.50.300">
    <property type="entry name" value="P-loop containing nucleotide triphosphate hydrolases"/>
    <property type="match status" value="1"/>
</dbReference>
<keyword evidence="4 7" id="KW-0067">ATP-binding</keyword>
<gene>
    <name evidence="7" type="ORF">G3M58_78135</name>
</gene>
<dbReference type="InterPro" id="IPR050763">
    <property type="entry name" value="ABC_transporter_ATP-binding"/>
</dbReference>
<feature type="non-terminal residue" evidence="7">
    <location>
        <position position="81"/>
    </location>
</feature>
<accession>A0A6G3XQZ1</accession>
<dbReference type="GO" id="GO:0046677">
    <property type="term" value="P:response to antibiotic"/>
    <property type="evidence" value="ECO:0007669"/>
    <property type="project" value="UniProtKB-KW"/>
</dbReference>
<evidence type="ECO:0000256" key="2">
    <source>
        <dbReference type="ARBA" id="ARBA00022448"/>
    </source>
</evidence>
<dbReference type="PANTHER" id="PTHR42711">
    <property type="entry name" value="ABC TRANSPORTER ATP-BINDING PROTEIN"/>
    <property type="match status" value="1"/>
</dbReference>
<comment type="subcellular location">
    <subcellularLocation>
        <location evidence="1">Cell membrane</location>
        <topology evidence="1">Peripheral membrane protein</topology>
    </subcellularLocation>
</comment>
<evidence type="ECO:0000256" key="5">
    <source>
        <dbReference type="ARBA" id="ARBA00023251"/>
    </source>
</evidence>